<name>A0AAF0PNG4_SOLVR</name>
<evidence type="ECO:0000313" key="1">
    <source>
        <dbReference type="EMBL" id="WMV07996.1"/>
    </source>
</evidence>
<reference evidence="1" key="1">
    <citation type="submission" date="2023-08" db="EMBL/GenBank/DDBJ databases">
        <title>A de novo genome assembly of Solanum verrucosum Schlechtendal, a Mexican diploid species geographically isolated from the other diploid A-genome species in potato relatives.</title>
        <authorList>
            <person name="Hosaka K."/>
        </authorList>
    </citation>
    <scope>NUCLEOTIDE SEQUENCE</scope>
    <source>
        <tissue evidence="1">Young leaves</tissue>
    </source>
</reference>
<proteinExistence type="predicted"/>
<dbReference type="Proteomes" id="UP001234989">
    <property type="component" value="Chromosome 1"/>
</dbReference>
<sequence length="205" mass="22403">MPALLSNFVMKPKRAATRELDMRVAIVSPIQGPEMHMIGLENVFNRVILVGLFTPHWRVQGVIGIPEVRLALVRVMGPKLVFQGVLVVILGADHLRVFLTVVKVRVTTVVVDNRVGKVIPRGGRLGGRTDGQHIGGSGHFNAAPARENAEASNDVITSTILLCHQPTLNLFNPGTIYSYLSMYHASHLGMSYEPMVVPMHVSTLT</sequence>
<organism evidence="1 2">
    <name type="scientific">Solanum verrucosum</name>
    <dbReference type="NCBI Taxonomy" id="315347"/>
    <lineage>
        <taxon>Eukaryota</taxon>
        <taxon>Viridiplantae</taxon>
        <taxon>Streptophyta</taxon>
        <taxon>Embryophyta</taxon>
        <taxon>Tracheophyta</taxon>
        <taxon>Spermatophyta</taxon>
        <taxon>Magnoliopsida</taxon>
        <taxon>eudicotyledons</taxon>
        <taxon>Gunneridae</taxon>
        <taxon>Pentapetalae</taxon>
        <taxon>asterids</taxon>
        <taxon>lamiids</taxon>
        <taxon>Solanales</taxon>
        <taxon>Solanaceae</taxon>
        <taxon>Solanoideae</taxon>
        <taxon>Solaneae</taxon>
        <taxon>Solanum</taxon>
    </lineage>
</organism>
<feature type="non-terminal residue" evidence="1">
    <location>
        <position position="205"/>
    </location>
</feature>
<accession>A0AAF0PNG4</accession>
<gene>
    <name evidence="1" type="ORF">MTR67_001381</name>
</gene>
<keyword evidence="2" id="KW-1185">Reference proteome</keyword>
<dbReference type="Pfam" id="PF08284">
    <property type="entry name" value="RVP_2"/>
    <property type="match status" value="1"/>
</dbReference>
<evidence type="ECO:0000313" key="2">
    <source>
        <dbReference type="Proteomes" id="UP001234989"/>
    </source>
</evidence>
<protein>
    <submittedName>
        <fullName evidence="1">Uncharacterized protein</fullName>
    </submittedName>
</protein>
<dbReference type="AlphaFoldDB" id="A0AAF0PNG4"/>
<dbReference type="EMBL" id="CP133612">
    <property type="protein sequence ID" value="WMV07996.1"/>
    <property type="molecule type" value="Genomic_DNA"/>
</dbReference>